<dbReference type="InterPro" id="IPR011761">
    <property type="entry name" value="ATP-grasp"/>
</dbReference>
<protein>
    <recommendedName>
        <fullName evidence="4 12">Phosphoribosylamine--glycine ligase</fullName>
        <ecNumber evidence="4 12">6.3.4.13</ecNumber>
    </recommendedName>
    <alternativeName>
        <fullName evidence="12">GARS</fullName>
    </alternativeName>
    <alternativeName>
        <fullName evidence="10 12">Glycinamide ribonucleotide synthetase</fullName>
    </alternativeName>
    <alternativeName>
        <fullName evidence="11 12">Phosphoribosylglycinamide synthetase</fullName>
    </alternativeName>
</protein>
<evidence type="ECO:0000313" key="15">
    <source>
        <dbReference type="EMBL" id="CAI27315.1"/>
    </source>
</evidence>
<evidence type="ECO:0000313" key="16">
    <source>
        <dbReference type="Proteomes" id="UP000001021"/>
    </source>
</evidence>
<dbReference type="InterPro" id="IPR020560">
    <property type="entry name" value="PRibGlycinamide_synth_C-dom"/>
</dbReference>
<evidence type="ECO:0000256" key="10">
    <source>
        <dbReference type="ARBA" id="ARBA00042242"/>
    </source>
</evidence>
<evidence type="ECO:0000259" key="14">
    <source>
        <dbReference type="PROSITE" id="PS50975"/>
    </source>
</evidence>
<comment type="cofactor">
    <cofactor evidence="2">
        <name>Mg(2+)</name>
        <dbReference type="ChEBI" id="CHEBI:18420"/>
    </cofactor>
</comment>
<dbReference type="Pfam" id="PF01071">
    <property type="entry name" value="GARS_A"/>
    <property type="match status" value="1"/>
</dbReference>
<proteinExistence type="inferred from homology"/>
<comment type="catalytic activity">
    <reaction evidence="12">
        <text>5-phospho-beta-D-ribosylamine + glycine + ATP = N(1)-(5-phospho-beta-D-ribosyl)glycinamide + ADP + phosphate + H(+)</text>
        <dbReference type="Rhea" id="RHEA:17453"/>
        <dbReference type="ChEBI" id="CHEBI:15378"/>
        <dbReference type="ChEBI" id="CHEBI:30616"/>
        <dbReference type="ChEBI" id="CHEBI:43474"/>
        <dbReference type="ChEBI" id="CHEBI:57305"/>
        <dbReference type="ChEBI" id="CHEBI:58681"/>
        <dbReference type="ChEBI" id="CHEBI:143788"/>
        <dbReference type="ChEBI" id="CHEBI:456216"/>
        <dbReference type="EC" id="6.3.4.13"/>
    </reaction>
</comment>
<dbReference type="HOGENOM" id="CLU_027420_3_0_5"/>
<dbReference type="InterPro" id="IPR000115">
    <property type="entry name" value="PRibGlycinamide_synth"/>
</dbReference>
<sequence>MLMNVLVIGSGGREHAMLHSIRKSTLLNKLFIAPGREGMENLAEIIDVDVNNTIEVIQICKKEKIDLVIIGPEIALMNGLSDALTEEGILVFGPSKAAARLESSKGFTKELCIRYGIPTAKYGYFIDVGPACKFIDKQKLPLVVKADGLAQGKGTIICYTHEEAHNAVNAMLLGNKFGEAGHAVIIEEFLEGKEISFFTLVDGSNPIILGVAQDYKTIGDHNKGPNTGGMGSYSKPNIITQEMEYIIIQKIIYPTIKAMFNMNIQFRGLLFAGIIIKKNEPKLLEYNVRFGDPETQSILPRLNSDLLKLLSLTAKGKLSNESVELNKKAALCVVVASRGYPGEYKKGSIIKGIEEIEKLPNIQLLHAGTRKDGDNWVSDAGRVLNIVAQGENLASAKHQAYAALDLLDWPDGVYRYDIGSCAL</sequence>
<dbReference type="InterPro" id="IPR020559">
    <property type="entry name" value="PRibGlycinamide_synth_CS"/>
</dbReference>
<dbReference type="AlphaFoldDB" id="A0A0H3M0Q2"/>
<dbReference type="GO" id="GO:0009113">
    <property type="term" value="P:purine nucleobase biosynthetic process"/>
    <property type="evidence" value="ECO:0007669"/>
    <property type="project" value="InterPro"/>
</dbReference>
<dbReference type="KEGG" id="erw:ERWE_CDS_08210"/>
<comment type="similarity">
    <text evidence="9 12">Belongs to the GARS family.</text>
</comment>
<evidence type="ECO:0000256" key="9">
    <source>
        <dbReference type="ARBA" id="ARBA00038345"/>
    </source>
</evidence>
<dbReference type="Gene3D" id="3.90.600.10">
    <property type="entry name" value="Phosphoribosylglycinamide synthetase, C-terminal domain"/>
    <property type="match status" value="1"/>
</dbReference>
<dbReference type="GO" id="GO:0005524">
    <property type="term" value="F:ATP binding"/>
    <property type="evidence" value="ECO:0007669"/>
    <property type="project" value="UniProtKB-UniRule"/>
</dbReference>
<gene>
    <name evidence="12 15" type="primary">purD</name>
    <name evidence="15" type="ordered locus">ERWE_CDS_08210</name>
</gene>
<keyword evidence="8 13" id="KW-0067">ATP-binding</keyword>
<keyword evidence="7 12" id="KW-0658">Purine biosynthesis</keyword>
<dbReference type="Pfam" id="PF02844">
    <property type="entry name" value="GARS_N"/>
    <property type="match status" value="1"/>
</dbReference>
<dbReference type="Proteomes" id="UP000001021">
    <property type="component" value="Chromosome"/>
</dbReference>
<dbReference type="SUPFAM" id="SSF52440">
    <property type="entry name" value="PreATP-grasp domain"/>
    <property type="match status" value="1"/>
</dbReference>
<dbReference type="InterPro" id="IPR020562">
    <property type="entry name" value="PRibGlycinamide_synth_N"/>
</dbReference>
<dbReference type="GO" id="GO:0004637">
    <property type="term" value="F:phosphoribosylamine-glycine ligase activity"/>
    <property type="evidence" value="ECO:0007669"/>
    <property type="project" value="UniProtKB-UniRule"/>
</dbReference>
<evidence type="ECO:0000256" key="1">
    <source>
        <dbReference type="ARBA" id="ARBA00001936"/>
    </source>
</evidence>
<name>A0A0H3M0Q2_EHRRW</name>
<evidence type="ECO:0000256" key="8">
    <source>
        <dbReference type="ARBA" id="ARBA00022840"/>
    </source>
</evidence>
<keyword evidence="6 13" id="KW-0547">Nucleotide-binding</keyword>
<comment type="pathway">
    <text evidence="3 12">Purine metabolism; IMP biosynthesis via de novo pathway; N(1)-(5-phospho-D-ribosyl)glycinamide from 5-phospho-alpha-D-ribose 1-diphosphate: step 2/2.</text>
</comment>
<dbReference type="PROSITE" id="PS00184">
    <property type="entry name" value="GARS"/>
    <property type="match status" value="1"/>
</dbReference>
<dbReference type="Gene3D" id="3.40.50.20">
    <property type="match status" value="1"/>
</dbReference>
<reference evidence="15 16" key="1">
    <citation type="journal article" date="2006" name="J. Bacteriol.">
        <title>Comparative genomic analysis of three strains of Ehrlichia ruminantium reveals an active process of genome size plasticity.</title>
        <authorList>
            <person name="Frutos R."/>
            <person name="Viari A."/>
            <person name="Ferraz C."/>
            <person name="Morgat A."/>
            <person name="Eychenie S."/>
            <person name="Kandassami Y."/>
            <person name="Chantal I."/>
            <person name="Bensaid A."/>
            <person name="Coissac E."/>
            <person name="Vachiery N."/>
            <person name="Demaille J."/>
            <person name="Martinez D."/>
        </authorList>
    </citation>
    <scope>NUCLEOTIDE SEQUENCE [LARGE SCALE GENOMIC DNA]</scope>
    <source>
        <strain evidence="15 16">Welgevonden</strain>
    </source>
</reference>
<dbReference type="KEGG" id="eru:Erum7770"/>
<dbReference type="InterPro" id="IPR011054">
    <property type="entry name" value="Rudment_hybrid_motif"/>
</dbReference>
<accession>A0A0H3M0Q2</accession>
<evidence type="ECO:0000256" key="5">
    <source>
        <dbReference type="ARBA" id="ARBA00022598"/>
    </source>
</evidence>
<dbReference type="HAMAP" id="MF_00138">
    <property type="entry name" value="GARS"/>
    <property type="match status" value="1"/>
</dbReference>
<dbReference type="Pfam" id="PF02843">
    <property type="entry name" value="GARS_C"/>
    <property type="match status" value="1"/>
</dbReference>
<dbReference type="EMBL" id="CR925678">
    <property type="protein sequence ID" value="CAI27315.1"/>
    <property type="molecule type" value="Genomic_DNA"/>
</dbReference>
<dbReference type="PROSITE" id="PS50975">
    <property type="entry name" value="ATP_GRASP"/>
    <property type="match status" value="1"/>
</dbReference>
<dbReference type="InterPro" id="IPR016185">
    <property type="entry name" value="PreATP-grasp_dom_sf"/>
</dbReference>
<dbReference type="SMART" id="SM01210">
    <property type="entry name" value="GARS_C"/>
    <property type="match status" value="1"/>
</dbReference>
<dbReference type="SMART" id="SM01209">
    <property type="entry name" value="GARS_A"/>
    <property type="match status" value="1"/>
</dbReference>
<dbReference type="GO" id="GO:0046872">
    <property type="term" value="F:metal ion binding"/>
    <property type="evidence" value="ECO:0007669"/>
    <property type="project" value="InterPro"/>
</dbReference>
<dbReference type="InterPro" id="IPR037123">
    <property type="entry name" value="PRibGlycinamide_synth_C_sf"/>
</dbReference>
<keyword evidence="16" id="KW-1185">Reference proteome</keyword>
<dbReference type="SUPFAM" id="SSF56059">
    <property type="entry name" value="Glutathione synthetase ATP-binding domain-like"/>
    <property type="match status" value="1"/>
</dbReference>
<dbReference type="UniPathway" id="UPA00074">
    <property type="reaction ID" value="UER00125"/>
</dbReference>
<feature type="domain" description="ATP-grasp" evidence="14">
    <location>
        <begin position="109"/>
        <end position="315"/>
    </location>
</feature>
<dbReference type="InterPro" id="IPR020561">
    <property type="entry name" value="PRibGlycinamid_synth_ATP-grasp"/>
</dbReference>
<dbReference type="SUPFAM" id="SSF51246">
    <property type="entry name" value="Rudiment single hybrid motif"/>
    <property type="match status" value="1"/>
</dbReference>
<evidence type="ECO:0000256" key="2">
    <source>
        <dbReference type="ARBA" id="ARBA00001946"/>
    </source>
</evidence>
<evidence type="ECO:0000256" key="11">
    <source>
        <dbReference type="ARBA" id="ARBA00042864"/>
    </source>
</evidence>
<keyword evidence="5 12" id="KW-0436">Ligase</keyword>
<dbReference type="PANTHER" id="PTHR43472:SF1">
    <property type="entry name" value="PHOSPHORIBOSYLAMINE--GLYCINE LIGASE, CHLOROPLASTIC"/>
    <property type="match status" value="1"/>
</dbReference>
<dbReference type="eggNOG" id="COG0151">
    <property type="taxonomic scope" value="Bacteria"/>
</dbReference>
<dbReference type="InterPro" id="IPR013815">
    <property type="entry name" value="ATP_grasp_subdomain_1"/>
</dbReference>
<dbReference type="Gene3D" id="3.30.470.20">
    <property type="entry name" value="ATP-grasp fold, B domain"/>
    <property type="match status" value="1"/>
</dbReference>
<evidence type="ECO:0000256" key="12">
    <source>
        <dbReference type="HAMAP-Rule" id="MF_00138"/>
    </source>
</evidence>
<evidence type="ECO:0000256" key="6">
    <source>
        <dbReference type="ARBA" id="ARBA00022741"/>
    </source>
</evidence>
<dbReference type="GO" id="GO:0006189">
    <property type="term" value="P:'de novo' IMP biosynthetic process"/>
    <property type="evidence" value="ECO:0007669"/>
    <property type="project" value="UniProtKB-UniRule"/>
</dbReference>
<dbReference type="PANTHER" id="PTHR43472">
    <property type="entry name" value="PHOSPHORIBOSYLAMINE--GLYCINE LIGASE"/>
    <property type="match status" value="1"/>
</dbReference>
<dbReference type="Gene3D" id="3.30.1490.20">
    <property type="entry name" value="ATP-grasp fold, A domain"/>
    <property type="match status" value="1"/>
</dbReference>
<comment type="cofactor">
    <cofactor evidence="1">
        <name>Mn(2+)</name>
        <dbReference type="ChEBI" id="CHEBI:29035"/>
    </cofactor>
</comment>
<evidence type="ECO:0000256" key="13">
    <source>
        <dbReference type="PROSITE-ProRule" id="PRU00409"/>
    </source>
</evidence>
<dbReference type="NCBIfam" id="TIGR00877">
    <property type="entry name" value="purD"/>
    <property type="match status" value="1"/>
</dbReference>
<evidence type="ECO:0000256" key="4">
    <source>
        <dbReference type="ARBA" id="ARBA00013255"/>
    </source>
</evidence>
<dbReference type="EC" id="6.3.4.13" evidence="4 12"/>
<evidence type="ECO:0000256" key="3">
    <source>
        <dbReference type="ARBA" id="ARBA00005174"/>
    </source>
</evidence>
<organism evidence="15 16">
    <name type="scientific">Ehrlichia ruminantium (strain Welgevonden)</name>
    <dbReference type="NCBI Taxonomy" id="254945"/>
    <lineage>
        <taxon>Bacteria</taxon>
        <taxon>Pseudomonadati</taxon>
        <taxon>Pseudomonadota</taxon>
        <taxon>Alphaproteobacteria</taxon>
        <taxon>Rickettsiales</taxon>
        <taxon>Anaplasmataceae</taxon>
        <taxon>Ehrlichia</taxon>
    </lineage>
</organism>
<evidence type="ECO:0000256" key="7">
    <source>
        <dbReference type="ARBA" id="ARBA00022755"/>
    </source>
</evidence>